<accession>A0A285U6P7</accession>
<dbReference type="Gene3D" id="3.30.950.30">
    <property type="entry name" value="Schlafen, AAA domain"/>
    <property type="match status" value="1"/>
</dbReference>
<proteinExistence type="predicted"/>
<organism evidence="1 2">
    <name type="scientific">Rhizobium subbaraonis</name>
    <dbReference type="NCBI Taxonomy" id="908946"/>
    <lineage>
        <taxon>Bacteria</taxon>
        <taxon>Pseudomonadati</taxon>
        <taxon>Pseudomonadota</taxon>
        <taxon>Alphaproteobacteria</taxon>
        <taxon>Hyphomicrobiales</taxon>
        <taxon>Rhizobiaceae</taxon>
        <taxon>Rhizobium/Agrobacterium group</taxon>
        <taxon>Rhizobium</taxon>
    </lineage>
</organism>
<gene>
    <name evidence="1" type="ORF">SAMN05892877_103412</name>
</gene>
<name>A0A285U6P7_9HYPH</name>
<dbReference type="AlphaFoldDB" id="A0A285U6P7"/>
<evidence type="ECO:0008006" key="3">
    <source>
        <dbReference type="Google" id="ProtNLM"/>
    </source>
</evidence>
<dbReference type="OrthoDB" id="6994865at2"/>
<keyword evidence="2" id="KW-1185">Reference proteome</keyword>
<dbReference type="InterPro" id="IPR038461">
    <property type="entry name" value="Schlafen_AlbA_2_dom_sf"/>
</dbReference>
<evidence type="ECO:0000313" key="2">
    <source>
        <dbReference type="Proteomes" id="UP000219167"/>
    </source>
</evidence>
<protein>
    <recommendedName>
        <fullName evidence="3">DNA-binding protein</fullName>
    </recommendedName>
</protein>
<dbReference type="Proteomes" id="UP000219167">
    <property type="component" value="Unassembled WGS sequence"/>
</dbReference>
<reference evidence="1 2" key="1">
    <citation type="submission" date="2017-08" db="EMBL/GenBank/DDBJ databases">
        <authorList>
            <person name="de Groot N.N."/>
        </authorList>
    </citation>
    <scope>NUCLEOTIDE SEQUENCE [LARGE SCALE GENOMIC DNA]</scope>
    <source>
        <strain evidence="1 2">JC85</strain>
    </source>
</reference>
<dbReference type="RefSeq" id="WP_097137457.1">
    <property type="nucleotide sequence ID" value="NZ_OBQD01000003.1"/>
</dbReference>
<evidence type="ECO:0000313" key="1">
    <source>
        <dbReference type="EMBL" id="SOC37068.1"/>
    </source>
</evidence>
<sequence length="453" mass="50890">MSEFTRQRLEDLLIDPVEHLGVEIKNWLDLSDNGEDKANLAKAILALANHGGGVVILGLSEENGQMIEAIGRPATFDRYSQDLINGIVKNYADPHFHCQVYVVLRHSTGLHYPIVIVPGGHKVPVKARRAGPNGNTVHNHAIYMRKPGPKSEIPLTSAEWDEVLARCIANRRDELADHLRAVLSGTTLATLVGDMQPKADTLQRFIEASLSEWEKLVAPLPPNSPARFPEGKYWYSYEISGDRPSFTPAQMAHLLQKSVVRHTGWPPFWYPTRPEIAPYWMNDAMQCWLGDPTTSTSFTDAAHCDFWRISPDGLAFLMRGYQEDNPEIKERRGGAKLFDITLPVWRFGEILLHASRLAENMFEGPTSITFRARFDGLAGRKLTSIDGSRYVTERVARQDAIELVTTIDGQSIETNLPEIVVPFLEPLYALFDLMELPPALVLRELAELRSSNF</sequence>
<dbReference type="EMBL" id="OBQD01000003">
    <property type="protein sequence ID" value="SOC37068.1"/>
    <property type="molecule type" value="Genomic_DNA"/>
</dbReference>